<evidence type="ECO:0000313" key="2">
    <source>
        <dbReference type="EMBL" id="KAA0066213.1"/>
    </source>
</evidence>
<comment type="caution">
    <text evidence="2">The sequence shown here is derived from an EMBL/GenBank/DDBJ whole genome shotgun (WGS) entry which is preliminary data.</text>
</comment>
<evidence type="ECO:0000256" key="1">
    <source>
        <dbReference type="SAM" id="Phobius"/>
    </source>
</evidence>
<gene>
    <name evidence="2" type="ORF">E6C27_scaffold21G002310</name>
</gene>
<sequence length="74" mass="8334">MGLYIWFSFWDFSFFYSPTIGGSKIVVVLLEDFVALGVKIKMDKIPMKLWTEASLDVVDSAIGKPLTLDLATKE</sequence>
<keyword evidence="1" id="KW-1133">Transmembrane helix</keyword>
<dbReference type="AlphaFoldDB" id="A0A5A7VDF7"/>
<keyword evidence="1" id="KW-0472">Membrane</keyword>
<dbReference type="EMBL" id="SSTE01000903">
    <property type="protein sequence ID" value="KAA0066213.1"/>
    <property type="molecule type" value="Genomic_DNA"/>
</dbReference>
<protein>
    <submittedName>
        <fullName evidence="2">Uncharacterized protein</fullName>
    </submittedName>
</protein>
<dbReference type="Proteomes" id="UP000321393">
    <property type="component" value="Unassembled WGS sequence"/>
</dbReference>
<feature type="transmembrane region" description="Helical" evidence="1">
    <location>
        <begin position="20"/>
        <end position="38"/>
    </location>
</feature>
<name>A0A5A7VDF7_CUCMM</name>
<keyword evidence="1" id="KW-0812">Transmembrane</keyword>
<reference evidence="2 3" key="1">
    <citation type="submission" date="2019-08" db="EMBL/GenBank/DDBJ databases">
        <title>Draft genome sequences of two oriental melons (Cucumis melo L. var makuwa).</title>
        <authorList>
            <person name="Kwon S.-Y."/>
        </authorList>
    </citation>
    <scope>NUCLEOTIDE SEQUENCE [LARGE SCALE GENOMIC DNA]</scope>
    <source>
        <strain evidence="3">cv. SW 3</strain>
        <tissue evidence="2">Leaf</tissue>
    </source>
</reference>
<proteinExistence type="predicted"/>
<organism evidence="2 3">
    <name type="scientific">Cucumis melo var. makuwa</name>
    <name type="common">Oriental melon</name>
    <dbReference type="NCBI Taxonomy" id="1194695"/>
    <lineage>
        <taxon>Eukaryota</taxon>
        <taxon>Viridiplantae</taxon>
        <taxon>Streptophyta</taxon>
        <taxon>Embryophyta</taxon>
        <taxon>Tracheophyta</taxon>
        <taxon>Spermatophyta</taxon>
        <taxon>Magnoliopsida</taxon>
        <taxon>eudicotyledons</taxon>
        <taxon>Gunneridae</taxon>
        <taxon>Pentapetalae</taxon>
        <taxon>rosids</taxon>
        <taxon>fabids</taxon>
        <taxon>Cucurbitales</taxon>
        <taxon>Cucurbitaceae</taxon>
        <taxon>Benincaseae</taxon>
        <taxon>Cucumis</taxon>
    </lineage>
</organism>
<accession>A0A5A7VDF7</accession>
<dbReference type="OrthoDB" id="1939300at2759"/>
<evidence type="ECO:0000313" key="3">
    <source>
        <dbReference type="Proteomes" id="UP000321393"/>
    </source>
</evidence>